<feature type="compositionally biased region" description="Basic and acidic residues" evidence="3">
    <location>
        <begin position="133"/>
        <end position="142"/>
    </location>
</feature>
<sequence>MSTSKSASAFPSNDSHSQFSNGVALLLHTWTALKLAVEGQWGGVDSEEKRAWLAGVVVEQFEQNGKKTYADDLESILVQVMSDEFNTLLEDDSAYQLSQDLAKLYNECIQNNYATVDALQEKFMQQKNSTRKAQTDEIDKGVEPSTQTTSKSQLPIIDDDGFQLVTKRWK</sequence>
<keyword evidence="5" id="KW-1185">Reference proteome</keyword>
<dbReference type="OrthoDB" id="263560at2759"/>
<reference evidence="4" key="1">
    <citation type="submission" date="2021-06" db="EMBL/GenBank/DDBJ databases">
        <authorList>
            <person name="Kallberg Y."/>
            <person name="Tangrot J."/>
            <person name="Rosling A."/>
        </authorList>
    </citation>
    <scope>NUCLEOTIDE SEQUENCE</scope>
    <source>
        <strain evidence="4">FL130A</strain>
    </source>
</reference>
<dbReference type="Pfam" id="PF10273">
    <property type="entry name" value="WGG"/>
    <property type="match status" value="1"/>
</dbReference>
<comment type="similarity">
    <text evidence="1">Belongs to the TSR2 family.</text>
</comment>
<dbReference type="EMBL" id="CAJVPS010000479">
    <property type="protein sequence ID" value="CAG8488995.1"/>
    <property type="molecule type" value="Genomic_DNA"/>
</dbReference>
<evidence type="ECO:0000256" key="2">
    <source>
        <dbReference type="ARBA" id="ARBA00022552"/>
    </source>
</evidence>
<protein>
    <submittedName>
        <fullName evidence="4">10207_t:CDS:1</fullName>
    </submittedName>
</protein>
<gene>
    <name evidence="4" type="ORF">ALEPTO_LOCUS2880</name>
</gene>
<dbReference type="InterPro" id="IPR019398">
    <property type="entry name" value="Pre-rRNA_process_TSR2"/>
</dbReference>
<dbReference type="PANTHER" id="PTHR21250">
    <property type="entry name" value="PRE-RRNA-PROCESSING PROTEIN TSR2 HOMOLOG"/>
    <property type="match status" value="1"/>
</dbReference>
<name>A0A9N8ZG98_9GLOM</name>
<proteinExistence type="inferred from homology"/>
<accession>A0A9N8ZG98</accession>
<evidence type="ECO:0000313" key="4">
    <source>
        <dbReference type="EMBL" id="CAG8488995.1"/>
    </source>
</evidence>
<evidence type="ECO:0000313" key="5">
    <source>
        <dbReference type="Proteomes" id="UP000789508"/>
    </source>
</evidence>
<keyword evidence="2" id="KW-0698">rRNA processing</keyword>
<organism evidence="4 5">
    <name type="scientific">Ambispora leptoticha</name>
    <dbReference type="NCBI Taxonomy" id="144679"/>
    <lineage>
        <taxon>Eukaryota</taxon>
        <taxon>Fungi</taxon>
        <taxon>Fungi incertae sedis</taxon>
        <taxon>Mucoromycota</taxon>
        <taxon>Glomeromycotina</taxon>
        <taxon>Glomeromycetes</taxon>
        <taxon>Archaeosporales</taxon>
        <taxon>Ambisporaceae</taxon>
        <taxon>Ambispora</taxon>
    </lineage>
</organism>
<feature type="region of interest" description="Disordered" evidence="3">
    <location>
        <begin position="127"/>
        <end position="155"/>
    </location>
</feature>
<dbReference type="Proteomes" id="UP000789508">
    <property type="component" value="Unassembled WGS sequence"/>
</dbReference>
<evidence type="ECO:0000256" key="1">
    <source>
        <dbReference type="ARBA" id="ARBA00006524"/>
    </source>
</evidence>
<dbReference type="AlphaFoldDB" id="A0A9N8ZG98"/>
<evidence type="ECO:0000256" key="3">
    <source>
        <dbReference type="SAM" id="MobiDB-lite"/>
    </source>
</evidence>
<feature type="compositionally biased region" description="Polar residues" evidence="3">
    <location>
        <begin position="144"/>
        <end position="153"/>
    </location>
</feature>
<dbReference type="GO" id="GO:0006364">
    <property type="term" value="P:rRNA processing"/>
    <property type="evidence" value="ECO:0007669"/>
    <property type="project" value="UniProtKB-KW"/>
</dbReference>
<comment type="caution">
    <text evidence="4">The sequence shown here is derived from an EMBL/GenBank/DDBJ whole genome shotgun (WGS) entry which is preliminary data.</text>
</comment>